<protein>
    <submittedName>
        <fullName evidence="2">Sodium-dependent multivitamin transporter</fullName>
    </submittedName>
</protein>
<name>A0A5B7I9I5_PORTR</name>
<evidence type="ECO:0000313" key="3">
    <source>
        <dbReference type="Proteomes" id="UP000324222"/>
    </source>
</evidence>
<reference evidence="2 3" key="1">
    <citation type="submission" date="2019-05" db="EMBL/GenBank/DDBJ databases">
        <title>Another draft genome of Portunus trituberculatus and its Hox gene families provides insights of decapod evolution.</title>
        <authorList>
            <person name="Jeong J.-H."/>
            <person name="Song I."/>
            <person name="Kim S."/>
            <person name="Choi T."/>
            <person name="Kim D."/>
            <person name="Ryu S."/>
            <person name="Kim W."/>
        </authorList>
    </citation>
    <scope>NUCLEOTIDE SEQUENCE [LARGE SCALE GENOMIC DNA]</scope>
    <source>
        <tissue evidence="2">Muscle</tissue>
    </source>
</reference>
<dbReference type="Proteomes" id="UP000324222">
    <property type="component" value="Unassembled WGS sequence"/>
</dbReference>
<feature type="transmembrane region" description="Helical" evidence="1">
    <location>
        <begin position="6"/>
        <end position="29"/>
    </location>
</feature>
<evidence type="ECO:0000256" key="1">
    <source>
        <dbReference type="SAM" id="Phobius"/>
    </source>
</evidence>
<sequence>MLQVMVMVAGVLVILVTAVVEVGGLGRVWEVARQHGRVELLNECEDAGVCMHSRLKNPPQCR</sequence>
<dbReference type="EMBL" id="VSRR010049500">
    <property type="protein sequence ID" value="MPC78835.1"/>
    <property type="molecule type" value="Genomic_DNA"/>
</dbReference>
<keyword evidence="1" id="KW-1133">Transmembrane helix</keyword>
<organism evidence="2 3">
    <name type="scientific">Portunus trituberculatus</name>
    <name type="common">Swimming crab</name>
    <name type="synonym">Neptunus trituberculatus</name>
    <dbReference type="NCBI Taxonomy" id="210409"/>
    <lineage>
        <taxon>Eukaryota</taxon>
        <taxon>Metazoa</taxon>
        <taxon>Ecdysozoa</taxon>
        <taxon>Arthropoda</taxon>
        <taxon>Crustacea</taxon>
        <taxon>Multicrustacea</taxon>
        <taxon>Malacostraca</taxon>
        <taxon>Eumalacostraca</taxon>
        <taxon>Eucarida</taxon>
        <taxon>Decapoda</taxon>
        <taxon>Pleocyemata</taxon>
        <taxon>Brachyura</taxon>
        <taxon>Eubrachyura</taxon>
        <taxon>Portunoidea</taxon>
        <taxon>Portunidae</taxon>
        <taxon>Portuninae</taxon>
        <taxon>Portunus</taxon>
    </lineage>
</organism>
<keyword evidence="3" id="KW-1185">Reference proteome</keyword>
<proteinExistence type="predicted"/>
<comment type="caution">
    <text evidence="2">The sequence shown here is derived from an EMBL/GenBank/DDBJ whole genome shotgun (WGS) entry which is preliminary data.</text>
</comment>
<gene>
    <name evidence="2" type="primary">SLC5A6_1</name>
    <name evidence="2" type="ORF">E2C01_073332</name>
</gene>
<dbReference type="AlphaFoldDB" id="A0A5B7I9I5"/>
<evidence type="ECO:0000313" key="2">
    <source>
        <dbReference type="EMBL" id="MPC78835.1"/>
    </source>
</evidence>
<keyword evidence="1" id="KW-0812">Transmembrane</keyword>
<accession>A0A5B7I9I5</accession>
<keyword evidence="1" id="KW-0472">Membrane</keyword>